<dbReference type="EMBL" id="MCFH01000001">
    <property type="protein sequence ID" value="ORX61252.1"/>
    <property type="molecule type" value="Genomic_DNA"/>
</dbReference>
<dbReference type="OrthoDB" id="10529403at2759"/>
<keyword evidence="3" id="KW-1185">Reference proteome</keyword>
<name>A0A1Y1VQ26_9FUNG</name>
<dbReference type="SUPFAM" id="SSF49599">
    <property type="entry name" value="TRAF domain-like"/>
    <property type="match status" value="1"/>
</dbReference>
<keyword evidence="1" id="KW-1133">Transmembrane helix</keyword>
<comment type="caution">
    <text evidence="2">The sequence shown here is derived from an EMBL/GenBank/DDBJ whole genome shotgun (WGS) entry which is preliminary data.</text>
</comment>
<dbReference type="Proteomes" id="UP000193719">
    <property type="component" value="Unassembled WGS sequence"/>
</dbReference>
<feature type="transmembrane region" description="Helical" evidence="1">
    <location>
        <begin position="247"/>
        <end position="267"/>
    </location>
</feature>
<gene>
    <name evidence="2" type="ORF">BCR36DRAFT_365831</name>
</gene>
<reference evidence="2 3" key="1">
    <citation type="submission" date="2016-08" db="EMBL/GenBank/DDBJ databases">
        <title>Genomes of anaerobic fungi encode conserved fungal cellulosomes for biomass hydrolysis.</title>
        <authorList>
            <consortium name="DOE Joint Genome Institute"/>
            <person name="Haitjema C.H."/>
            <person name="Gilmore S.P."/>
            <person name="Henske J.K."/>
            <person name="Solomon K.V."/>
            <person name="De Groot R."/>
            <person name="Kuo A."/>
            <person name="Mondo S.J."/>
            <person name="Salamov A.A."/>
            <person name="Labutti K."/>
            <person name="Zhao Z."/>
            <person name="Chiniquy J."/>
            <person name="Barry K."/>
            <person name="Brewer H.M."/>
            <person name="Purvine S.O."/>
            <person name="Wright A.T."/>
            <person name="Boxma B."/>
            <person name="Van Alen T."/>
            <person name="Hackstein J.H."/>
            <person name="Baker S.E."/>
            <person name="Grigoriev I.V."/>
            <person name="O'Malley M.A."/>
        </authorList>
    </citation>
    <scope>NUCLEOTIDE SEQUENCE [LARGE SCALE GENOMIC DNA]</scope>
    <source>
        <strain evidence="3">finn</strain>
    </source>
</reference>
<sequence length="284" mass="34873">MNPLLSLNNVATEKYLNELRELILDDNQNILEDKYYEYRIEKWNNFNNNRLRKYVYPDSKIWRLCFHKTYNPKDQQNYISFCLKDYSLREEQMPYCVNIVMVLRNINDLTYHKAKLITLKKTYFNSNNIKLQFHNFIRESDLYEQDVTTHHSLVENDKMMVGFYVRYYKYDIHINYGNDYLLNSLFYNYNNLPKVLNVKEEVNENYNNKTGYLKNSLLKEVIVHDKNDIVLNLKYKKEINTGNNFKYYPRYIILITIIVIYYFYYYYDTIIELIKNKVMKEDYL</sequence>
<dbReference type="InterPro" id="IPR008974">
    <property type="entry name" value="TRAF-like"/>
</dbReference>
<keyword evidence="1" id="KW-0812">Transmembrane</keyword>
<dbReference type="AlphaFoldDB" id="A0A1Y1VQ26"/>
<dbReference type="Gene3D" id="2.60.210.10">
    <property type="entry name" value="Apoptosis, Tumor Necrosis Factor Receptor Associated Protein 2, Chain A"/>
    <property type="match status" value="1"/>
</dbReference>
<protein>
    <submittedName>
        <fullName evidence="2">Uncharacterized protein</fullName>
    </submittedName>
</protein>
<reference evidence="2 3" key="2">
    <citation type="submission" date="2016-08" db="EMBL/GenBank/DDBJ databases">
        <title>Pervasive Adenine N6-methylation of Active Genes in Fungi.</title>
        <authorList>
            <consortium name="DOE Joint Genome Institute"/>
            <person name="Mondo S.J."/>
            <person name="Dannebaum R.O."/>
            <person name="Kuo R.C."/>
            <person name="Labutti K."/>
            <person name="Haridas S."/>
            <person name="Kuo A."/>
            <person name="Salamov A."/>
            <person name="Ahrendt S.R."/>
            <person name="Lipzen A."/>
            <person name="Sullivan W."/>
            <person name="Andreopoulos W.B."/>
            <person name="Clum A."/>
            <person name="Lindquist E."/>
            <person name="Daum C."/>
            <person name="Ramamoorthy G.K."/>
            <person name="Gryganskyi A."/>
            <person name="Culley D."/>
            <person name="Magnuson J.K."/>
            <person name="James T.Y."/>
            <person name="O'Malley M.A."/>
            <person name="Stajich J.E."/>
            <person name="Spatafora J.W."/>
            <person name="Visel A."/>
            <person name="Grigoriev I.V."/>
        </authorList>
    </citation>
    <scope>NUCLEOTIDE SEQUENCE [LARGE SCALE GENOMIC DNA]</scope>
    <source>
        <strain evidence="3">finn</strain>
    </source>
</reference>
<proteinExistence type="predicted"/>
<accession>A0A1Y1VQ26</accession>
<evidence type="ECO:0000256" key="1">
    <source>
        <dbReference type="SAM" id="Phobius"/>
    </source>
</evidence>
<keyword evidence="1" id="KW-0472">Membrane</keyword>
<evidence type="ECO:0000313" key="3">
    <source>
        <dbReference type="Proteomes" id="UP000193719"/>
    </source>
</evidence>
<organism evidence="2 3">
    <name type="scientific">Piromyces finnis</name>
    <dbReference type="NCBI Taxonomy" id="1754191"/>
    <lineage>
        <taxon>Eukaryota</taxon>
        <taxon>Fungi</taxon>
        <taxon>Fungi incertae sedis</taxon>
        <taxon>Chytridiomycota</taxon>
        <taxon>Chytridiomycota incertae sedis</taxon>
        <taxon>Neocallimastigomycetes</taxon>
        <taxon>Neocallimastigales</taxon>
        <taxon>Neocallimastigaceae</taxon>
        <taxon>Piromyces</taxon>
    </lineage>
</organism>
<evidence type="ECO:0000313" key="2">
    <source>
        <dbReference type="EMBL" id="ORX61252.1"/>
    </source>
</evidence>